<dbReference type="Gene3D" id="1.20.5.1230">
    <property type="entry name" value="Apolipoprotein A-I"/>
    <property type="match status" value="1"/>
</dbReference>
<evidence type="ECO:0000313" key="2">
    <source>
        <dbReference type="EMBL" id="MBL1075761.1"/>
    </source>
</evidence>
<name>A0ABS1M5B4_9NOCA</name>
<protein>
    <submittedName>
        <fullName evidence="2">Heparin-binding hemagglutinin</fullName>
    </submittedName>
</protein>
<evidence type="ECO:0000313" key="3">
    <source>
        <dbReference type="Proteomes" id="UP000602198"/>
    </source>
</evidence>
<dbReference type="SUPFAM" id="SSF58113">
    <property type="entry name" value="Apolipoprotein A-I"/>
    <property type="match status" value="1"/>
</dbReference>
<proteinExistence type="predicted"/>
<accession>A0ABS1M5B4</accession>
<feature type="region of interest" description="Disordered" evidence="1">
    <location>
        <begin position="189"/>
        <end position="224"/>
    </location>
</feature>
<reference evidence="2 3" key="1">
    <citation type="submission" date="2021-01" db="EMBL/GenBank/DDBJ databases">
        <title>WGS of actinomycetes isolated from Thailand.</title>
        <authorList>
            <person name="Thawai C."/>
        </authorList>
    </citation>
    <scope>NUCLEOTIDE SEQUENCE [LARGE SCALE GENOMIC DNA]</scope>
    <source>
        <strain evidence="2 3">LPG 2</strain>
    </source>
</reference>
<dbReference type="Proteomes" id="UP000602198">
    <property type="component" value="Unassembled WGS sequence"/>
</dbReference>
<sequence length="224" mass="24109">MTEPKITTATVTKPIYATVGAGDAIYAAVLDAYSQIKDRAATADVTGRVEEARERIANLPADVQEQIEVIRQRVAALPSELPEDLAELREKATPEELRKLVDQYYHQLLDLYADLAARGEETVEKLRANPTFEGRYEQVESVVNDLVAQTQDVLAKVNDQVAPLLGRAKEDAAEAVETVEAEVVGVTTVSEPADEAPVKKAAAPAKKAPAKKAPAKKAAPAAKK</sequence>
<organism evidence="2 3">
    <name type="scientific">Nocardia acididurans</name>
    <dbReference type="NCBI Taxonomy" id="2802282"/>
    <lineage>
        <taxon>Bacteria</taxon>
        <taxon>Bacillati</taxon>
        <taxon>Actinomycetota</taxon>
        <taxon>Actinomycetes</taxon>
        <taxon>Mycobacteriales</taxon>
        <taxon>Nocardiaceae</taxon>
        <taxon>Nocardia</taxon>
    </lineage>
</organism>
<dbReference type="EMBL" id="JAERRJ010000005">
    <property type="protein sequence ID" value="MBL1075761.1"/>
    <property type="molecule type" value="Genomic_DNA"/>
</dbReference>
<dbReference type="RefSeq" id="WP_201948118.1">
    <property type="nucleotide sequence ID" value="NZ_JAERRJ010000005.1"/>
</dbReference>
<comment type="caution">
    <text evidence="2">The sequence shown here is derived from an EMBL/GenBank/DDBJ whole genome shotgun (WGS) entry which is preliminary data.</text>
</comment>
<keyword evidence="3" id="KW-1185">Reference proteome</keyword>
<gene>
    <name evidence="2" type="ORF">JK358_15300</name>
</gene>
<evidence type="ECO:0000256" key="1">
    <source>
        <dbReference type="SAM" id="MobiDB-lite"/>
    </source>
</evidence>